<reference evidence="8 9" key="1">
    <citation type="submission" date="2019-03" db="EMBL/GenBank/DDBJ databases">
        <title>Genomic Encyclopedia of Type Strains, Phase III (KMG-III): the genomes of soil and plant-associated and newly described type strains.</title>
        <authorList>
            <person name="Whitman W."/>
        </authorList>
    </citation>
    <scope>NUCLEOTIDE SEQUENCE [LARGE SCALE GENOMIC DNA]</scope>
    <source>
        <strain evidence="8 9">CECT 8976</strain>
    </source>
</reference>
<dbReference type="InterPro" id="IPR025370">
    <property type="entry name" value="SgrR_HTH_N"/>
</dbReference>
<dbReference type="EMBL" id="SNZP01000005">
    <property type="protein sequence ID" value="TDR80213.1"/>
    <property type="molecule type" value="Genomic_DNA"/>
</dbReference>
<dbReference type="AlphaFoldDB" id="A0A4R7B6W9"/>
<proteinExistence type="predicted"/>
<sequence>MPQPRLTQQYTRLRQAMPEPSVQTSLQTLADTLHCTRRHMRNLLQQMQTHGWIDWQATPGRGGRSRLTFLRSVDSLQRERAEHLLTQGRIDQAVDLIDDRDALSALLLSRLGQRWEQGRQVLTVPYYRQLPDLQPGQPLRRTERHLASQIFNGLLRHNEEKGEIEADLAHHWRQVSPTEWHFHLRPAVRWHDGTLLTVEQVVASLQRLRRWPLYRHWRGVRALSPRSLAIDLAEPDAWLPWLVADANAMIVRESLSSLPIGTGPYRVLANDRYQLRLQAFDDYFGYRAQLDEVDILIVPDLAGDALHERRSSCELQVLVQSGTDNLAPDEMVSEQGCHFLLFDARSSRMRSPALRQWLSRELAPQNLIADLSPAVRRYWTPATSLLPQWFHTPPPAAVGTQEHGLTLRLAYHADQPDYPLVVDAMARRLAERGVLLECHCISYADWDQGLGDFDLWQGSINFSGNPDYAVSAWLLGTPLVRHCLDSSSALPVTQWHAAWRSGEMTAQQLAAEVVRQGWLLPLFHHWFRLQGSQRMQGVRLNSLGWFDFKSAWLES</sequence>
<dbReference type="GO" id="GO:1904680">
    <property type="term" value="F:peptide transmembrane transporter activity"/>
    <property type="evidence" value="ECO:0007669"/>
    <property type="project" value="TreeGrafter"/>
</dbReference>
<evidence type="ECO:0000313" key="8">
    <source>
        <dbReference type="EMBL" id="TDR80213.1"/>
    </source>
</evidence>
<accession>A0A4R7B6W9</accession>
<dbReference type="InterPro" id="IPR000914">
    <property type="entry name" value="SBP_5_dom"/>
</dbReference>
<feature type="domain" description="Solute-binding protein family 5" evidence="6">
    <location>
        <begin position="163"/>
        <end position="300"/>
    </location>
</feature>
<dbReference type="NCBIfam" id="NF010149">
    <property type="entry name" value="PRK13626.1"/>
    <property type="match status" value="1"/>
</dbReference>
<gene>
    <name evidence="8" type="ORF">DFP86_10568</name>
</gene>
<dbReference type="RefSeq" id="WP_166642183.1">
    <property type="nucleotide sequence ID" value="NZ_SNZP01000005.1"/>
</dbReference>
<evidence type="ECO:0000256" key="1">
    <source>
        <dbReference type="ARBA" id="ARBA00022491"/>
    </source>
</evidence>
<dbReference type="Pfam" id="PF00496">
    <property type="entry name" value="SBP_bac_5"/>
    <property type="match status" value="1"/>
</dbReference>
<evidence type="ECO:0000256" key="4">
    <source>
        <dbReference type="ARBA" id="ARBA00023159"/>
    </source>
</evidence>
<keyword evidence="3" id="KW-0238">DNA-binding</keyword>
<dbReference type="Pfam" id="PF12793">
    <property type="entry name" value="SgrR_N"/>
    <property type="match status" value="1"/>
</dbReference>
<dbReference type="InterPro" id="IPR023767">
    <property type="entry name" value="Tscrpt_reg_SgrR"/>
</dbReference>
<dbReference type="CDD" id="cd08507">
    <property type="entry name" value="PBP2_SgrR_like"/>
    <property type="match status" value="1"/>
</dbReference>
<evidence type="ECO:0000313" key="9">
    <source>
        <dbReference type="Proteomes" id="UP000295611"/>
    </source>
</evidence>
<evidence type="ECO:0000256" key="3">
    <source>
        <dbReference type="ARBA" id="ARBA00023125"/>
    </source>
</evidence>
<comment type="caution">
    <text evidence="8">The sequence shown here is derived from an EMBL/GenBank/DDBJ whole genome shotgun (WGS) entry which is preliminary data.</text>
</comment>
<organism evidence="8 9">
    <name type="scientific">Paludibacterium purpuratum</name>
    <dbReference type="NCBI Taxonomy" id="1144873"/>
    <lineage>
        <taxon>Bacteria</taxon>
        <taxon>Pseudomonadati</taxon>
        <taxon>Pseudomonadota</taxon>
        <taxon>Betaproteobacteria</taxon>
        <taxon>Neisseriales</taxon>
        <taxon>Chromobacteriaceae</taxon>
        <taxon>Paludibacterium</taxon>
    </lineage>
</organism>
<feature type="domain" description="Transcriptional regulator SgrR N-terminal HTH" evidence="7">
    <location>
        <begin position="5"/>
        <end position="118"/>
    </location>
</feature>
<keyword evidence="4" id="KW-0010">Activator</keyword>
<protein>
    <submittedName>
        <fullName evidence="8">SgrR family transcriptional regulator</fullName>
    </submittedName>
</protein>
<dbReference type="InterPro" id="IPR039424">
    <property type="entry name" value="SBP_5"/>
</dbReference>
<name>A0A4R7B6W9_9NEIS</name>
<dbReference type="PANTHER" id="PTHR30290:SF72">
    <property type="entry name" value="HTH-TYPE TRANSCRIPTIONAL REGULATOR SGRR"/>
    <property type="match status" value="1"/>
</dbReference>
<evidence type="ECO:0000256" key="5">
    <source>
        <dbReference type="ARBA" id="ARBA00023163"/>
    </source>
</evidence>
<dbReference type="Proteomes" id="UP000295611">
    <property type="component" value="Unassembled WGS sequence"/>
</dbReference>
<dbReference type="GO" id="GO:0015833">
    <property type="term" value="P:peptide transport"/>
    <property type="evidence" value="ECO:0007669"/>
    <property type="project" value="TreeGrafter"/>
</dbReference>
<evidence type="ECO:0000259" key="7">
    <source>
        <dbReference type="Pfam" id="PF12793"/>
    </source>
</evidence>
<keyword evidence="1" id="KW-0678">Repressor</keyword>
<dbReference type="SUPFAM" id="SSF53850">
    <property type="entry name" value="Periplasmic binding protein-like II"/>
    <property type="match status" value="1"/>
</dbReference>
<evidence type="ECO:0000256" key="2">
    <source>
        <dbReference type="ARBA" id="ARBA00023015"/>
    </source>
</evidence>
<evidence type="ECO:0000259" key="6">
    <source>
        <dbReference type="Pfam" id="PF00496"/>
    </source>
</evidence>
<keyword evidence="5" id="KW-0804">Transcription</keyword>
<dbReference type="PANTHER" id="PTHR30290">
    <property type="entry name" value="PERIPLASMIC BINDING COMPONENT OF ABC TRANSPORTER"/>
    <property type="match status" value="1"/>
</dbReference>
<keyword evidence="2" id="KW-0805">Transcription regulation</keyword>
<keyword evidence="9" id="KW-1185">Reference proteome</keyword>
<dbReference type="Gene3D" id="3.40.190.10">
    <property type="entry name" value="Periplasmic binding protein-like II"/>
    <property type="match status" value="1"/>
</dbReference>
<dbReference type="GO" id="GO:0003677">
    <property type="term" value="F:DNA binding"/>
    <property type="evidence" value="ECO:0007669"/>
    <property type="project" value="UniProtKB-KW"/>
</dbReference>